<protein>
    <submittedName>
        <fullName evidence="1">Uncharacterized protein</fullName>
    </submittedName>
</protein>
<sequence length="476" mass="54030">MEMTKKVLATVFLDGKEICKKIHELCSASELIDSNSDCNADIKELDKFHIFFKLGSEQVSGQTEEPPVLVNHEGTQPCLPPSGEESGLQVLKALIRAKAPNLLTEYEECGALSTKSRMLLVRLAVSDLVQRQGFYPSSYDKVCLAKNLVAIFPKLSVKVQEHSGGYEHFYDPTSHSGFIEMKLRNLRRDIDDDQRRYRRKCKQKRVVALTMMNVDEDVSEWVTLAKRMKPSSVNFSTIKQAMDQTYHHRRMWILTQSPTLPEIFEQYPRFIDMPELFHSDFDQQFKGKADSFLRKWETYIIPRLMRIASKELSEELSCTTSNSDDMLCYRALQVLTHLLPPTASGRAAGYSRCSVKSAISYLLDFAPPGTCIPSLLENPDSSLKAQQPCILCLGHPEGIHQQYVIIARNDKITIPLGDDGLTSAVDKLFKMYWVCNLAYPVQLQSVFSFLEHIYEIPASGNKRSKVVELISKLQAI</sequence>
<accession>A0A3S2P2I6</accession>
<dbReference type="PANTHER" id="PTHR31025:SF28">
    <property type="match status" value="1"/>
</dbReference>
<dbReference type="AlphaFoldDB" id="A0A3S2P2I6"/>
<name>A0A3S2P2I6_ORYJA</name>
<keyword evidence="2" id="KW-1185">Reference proteome</keyword>
<evidence type="ECO:0000313" key="1">
    <source>
        <dbReference type="EMBL" id="RVE55478.1"/>
    </source>
</evidence>
<dbReference type="PANTHER" id="PTHR31025">
    <property type="entry name" value="SI:CH211-196P9.1-RELATED"/>
    <property type="match status" value="1"/>
</dbReference>
<gene>
    <name evidence="1" type="ORF">OJAV_G00235880</name>
</gene>
<dbReference type="Proteomes" id="UP000283210">
    <property type="component" value="Unassembled WGS sequence"/>
</dbReference>
<dbReference type="OrthoDB" id="10053555at2759"/>
<reference evidence="1 2" key="1">
    <citation type="submission" date="2018-11" db="EMBL/GenBank/DDBJ databases">
        <authorList>
            <person name="Lopez-Roques C."/>
            <person name="Donnadieu C."/>
            <person name="Bouchez O."/>
            <person name="Klopp C."/>
            <person name="Cabau C."/>
            <person name="Zahm M."/>
        </authorList>
    </citation>
    <scope>NUCLEOTIDE SEQUENCE [LARGE SCALE GENOMIC DNA]</scope>
    <source>
        <strain evidence="1">RS831</strain>
        <tissue evidence="1">Whole body</tissue>
    </source>
</reference>
<proteinExistence type="predicted"/>
<reference evidence="1 2" key="2">
    <citation type="submission" date="2019-01" db="EMBL/GenBank/DDBJ databases">
        <title>A chromosome length genome reference of the Java medaka (oryzias javanicus).</title>
        <authorList>
            <person name="Herpin A."/>
            <person name="Takehana Y."/>
            <person name="Naruse K."/>
            <person name="Ansai S."/>
            <person name="Kawaguchi M."/>
        </authorList>
    </citation>
    <scope>NUCLEOTIDE SEQUENCE [LARGE SCALE GENOMIC DNA]</scope>
    <source>
        <strain evidence="1">RS831</strain>
        <tissue evidence="1">Whole body</tissue>
    </source>
</reference>
<evidence type="ECO:0000313" key="2">
    <source>
        <dbReference type="Proteomes" id="UP000283210"/>
    </source>
</evidence>
<organism evidence="1 2">
    <name type="scientific">Oryzias javanicus</name>
    <name type="common">Javanese ricefish</name>
    <name type="synonym">Aplocheilus javanicus</name>
    <dbReference type="NCBI Taxonomy" id="123683"/>
    <lineage>
        <taxon>Eukaryota</taxon>
        <taxon>Metazoa</taxon>
        <taxon>Chordata</taxon>
        <taxon>Craniata</taxon>
        <taxon>Vertebrata</taxon>
        <taxon>Euteleostomi</taxon>
        <taxon>Actinopterygii</taxon>
        <taxon>Neopterygii</taxon>
        <taxon>Teleostei</taxon>
        <taxon>Neoteleostei</taxon>
        <taxon>Acanthomorphata</taxon>
        <taxon>Ovalentaria</taxon>
        <taxon>Atherinomorphae</taxon>
        <taxon>Beloniformes</taxon>
        <taxon>Adrianichthyidae</taxon>
        <taxon>Oryziinae</taxon>
        <taxon>Oryzias</taxon>
    </lineage>
</organism>
<dbReference type="EMBL" id="ML136696">
    <property type="protein sequence ID" value="RVE55478.1"/>
    <property type="molecule type" value="Genomic_DNA"/>
</dbReference>